<dbReference type="GO" id="GO:0016987">
    <property type="term" value="F:sigma factor activity"/>
    <property type="evidence" value="ECO:0007669"/>
    <property type="project" value="UniProtKB-KW"/>
</dbReference>
<sequence length="188" mass="21160">MTRARTEADDLLERTAAGDVGAFRELYERTGRLVFGTALRVIGDRGYGEEITQEVYLEAWRKAAEFDAARGSAEAWLVTIAHRRSVDRVRAERSRGDRENSFAHASYQRPHDVVAETTEQREDSGAVVDCLDTLSDPQRDALTMAYYGGHTYREVSERLDAPLATVKSRIRDGLVRLRRCLEPLGVLS</sequence>
<dbReference type="GO" id="GO:0006352">
    <property type="term" value="P:DNA-templated transcription initiation"/>
    <property type="evidence" value="ECO:0007669"/>
    <property type="project" value="InterPro"/>
</dbReference>
<dbReference type="CDD" id="cd06171">
    <property type="entry name" value="Sigma70_r4"/>
    <property type="match status" value="1"/>
</dbReference>
<evidence type="ECO:0000313" key="9">
    <source>
        <dbReference type="Proteomes" id="UP000182241"/>
    </source>
</evidence>
<dbReference type="InterPro" id="IPR039425">
    <property type="entry name" value="RNA_pol_sigma-70-like"/>
</dbReference>
<dbReference type="InterPro" id="IPR007627">
    <property type="entry name" value="RNA_pol_sigma70_r2"/>
</dbReference>
<keyword evidence="3" id="KW-0731">Sigma factor</keyword>
<dbReference type="SUPFAM" id="SSF88946">
    <property type="entry name" value="Sigma2 domain of RNA polymerase sigma factors"/>
    <property type="match status" value="1"/>
</dbReference>
<evidence type="ECO:0000259" key="6">
    <source>
        <dbReference type="Pfam" id="PF04542"/>
    </source>
</evidence>
<dbReference type="Pfam" id="PF08281">
    <property type="entry name" value="Sigma70_r4_2"/>
    <property type="match status" value="1"/>
</dbReference>
<dbReference type="GO" id="GO:0003677">
    <property type="term" value="F:DNA binding"/>
    <property type="evidence" value="ECO:0007669"/>
    <property type="project" value="UniProtKB-KW"/>
</dbReference>
<keyword evidence="5" id="KW-0804">Transcription</keyword>
<accession>A0A1H5A6R0</accession>
<protein>
    <submittedName>
        <fullName evidence="8">RNA polymerase sigma-70 factor, ECF subfamily</fullName>
    </submittedName>
</protein>
<dbReference type="InterPro" id="IPR013324">
    <property type="entry name" value="RNA_pol_sigma_r3/r4-like"/>
</dbReference>
<dbReference type="EMBL" id="FNSA01000003">
    <property type="protein sequence ID" value="SED37942.1"/>
    <property type="molecule type" value="Genomic_DNA"/>
</dbReference>
<dbReference type="OrthoDB" id="9784272at2"/>
<dbReference type="InterPro" id="IPR013249">
    <property type="entry name" value="RNA_pol_sigma70_r4_t2"/>
</dbReference>
<keyword evidence="4" id="KW-0238">DNA-binding</keyword>
<dbReference type="NCBIfam" id="TIGR02937">
    <property type="entry name" value="sigma70-ECF"/>
    <property type="match status" value="1"/>
</dbReference>
<dbReference type="GeneID" id="300996943"/>
<dbReference type="Gene3D" id="1.10.1740.10">
    <property type="match status" value="1"/>
</dbReference>
<dbReference type="PANTHER" id="PTHR43133">
    <property type="entry name" value="RNA POLYMERASE ECF-TYPE SIGMA FACTO"/>
    <property type="match status" value="1"/>
</dbReference>
<evidence type="ECO:0000256" key="4">
    <source>
        <dbReference type="ARBA" id="ARBA00023125"/>
    </source>
</evidence>
<dbReference type="SUPFAM" id="SSF88659">
    <property type="entry name" value="Sigma3 and sigma4 domains of RNA polymerase sigma factors"/>
    <property type="match status" value="1"/>
</dbReference>
<proteinExistence type="inferred from homology"/>
<comment type="similarity">
    <text evidence="1">Belongs to the sigma-70 factor family. ECF subfamily.</text>
</comment>
<dbReference type="Gene3D" id="1.10.10.10">
    <property type="entry name" value="Winged helix-like DNA-binding domain superfamily/Winged helix DNA-binding domain"/>
    <property type="match status" value="1"/>
</dbReference>
<evidence type="ECO:0000259" key="7">
    <source>
        <dbReference type="Pfam" id="PF08281"/>
    </source>
</evidence>
<feature type="domain" description="RNA polymerase sigma-70 region 2" evidence="6">
    <location>
        <begin position="26"/>
        <end position="94"/>
    </location>
</feature>
<dbReference type="PANTHER" id="PTHR43133:SF66">
    <property type="entry name" value="ECF RNA POLYMERASE SIGMA FACTOR SIGK"/>
    <property type="match status" value="1"/>
</dbReference>
<dbReference type="AlphaFoldDB" id="A0A1H5A6R0"/>
<dbReference type="InterPro" id="IPR014284">
    <property type="entry name" value="RNA_pol_sigma-70_dom"/>
</dbReference>
<dbReference type="STRING" id="57704.SAMN04489793_4801"/>
<evidence type="ECO:0000256" key="1">
    <source>
        <dbReference type="ARBA" id="ARBA00010641"/>
    </source>
</evidence>
<dbReference type="Proteomes" id="UP000182241">
    <property type="component" value="Unassembled WGS sequence"/>
</dbReference>
<dbReference type="RefSeq" id="WP_068522779.1">
    <property type="nucleotide sequence ID" value="NZ_CBDRGN010000006.1"/>
</dbReference>
<evidence type="ECO:0000256" key="5">
    <source>
        <dbReference type="ARBA" id="ARBA00023163"/>
    </source>
</evidence>
<organism evidence="8 9">
    <name type="scientific">Tsukamurella tyrosinosolvens</name>
    <dbReference type="NCBI Taxonomy" id="57704"/>
    <lineage>
        <taxon>Bacteria</taxon>
        <taxon>Bacillati</taxon>
        <taxon>Actinomycetota</taxon>
        <taxon>Actinomycetes</taxon>
        <taxon>Mycobacteriales</taxon>
        <taxon>Tsukamurellaceae</taxon>
        <taxon>Tsukamurella</taxon>
    </lineage>
</organism>
<gene>
    <name evidence="8" type="ORF">SAMN04489793_4801</name>
</gene>
<keyword evidence="2" id="KW-0805">Transcription regulation</keyword>
<evidence type="ECO:0000256" key="3">
    <source>
        <dbReference type="ARBA" id="ARBA00023082"/>
    </source>
</evidence>
<dbReference type="InterPro" id="IPR013325">
    <property type="entry name" value="RNA_pol_sigma_r2"/>
</dbReference>
<keyword evidence="9" id="KW-1185">Reference proteome</keyword>
<evidence type="ECO:0000256" key="2">
    <source>
        <dbReference type="ARBA" id="ARBA00023015"/>
    </source>
</evidence>
<evidence type="ECO:0000313" key="8">
    <source>
        <dbReference type="EMBL" id="SED37942.1"/>
    </source>
</evidence>
<dbReference type="Pfam" id="PF04542">
    <property type="entry name" value="Sigma70_r2"/>
    <property type="match status" value="1"/>
</dbReference>
<reference evidence="9" key="1">
    <citation type="submission" date="2016-10" db="EMBL/GenBank/DDBJ databases">
        <authorList>
            <person name="Varghese N."/>
            <person name="Submissions S."/>
        </authorList>
    </citation>
    <scope>NUCLEOTIDE SEQUENCE [LARGE SCALE GENOMIC DNA]</scope>
    <source>
        <strain evidence="9">DSM 44234</strain>
    </source>
</reference>
<dbReference type="NCBIfam" id="NF007228">
    <property type="entry name" value="PRK09646.1"/>
    <property type="match status" value="1"/>
</dbReference>
<name>A0A1H5A6R0_TSUTY</name>
<dbReference type="InterPro" id="IPR036388">
    <property type="entry name" value="WH-like_DNA-bd_sf"/>
</dbReference>
<feature type="domain" description="RNA polymerase sigma factor 70 region 4 type 2" evidence="7">
    <location>
        <begin position="126"/>
        <end position="177"/>
    </location>
</feature>
<dbReference type="KEGG" id="tsm:ASU32_20460"/>